<reference evidence="1" key="1">
    <citation type="submission" date="2023-06" db="EMBL/GenBank/DDBJ databases">
        <authorList>
            <person name="Kurt Z."/>
        </authorList>
    </citation>
    <scope>NUCLEOTIDE SEQUENCE</scope>
</reference>
<gene>
    <name evidence="1" type="ORF">HINF_LOCUS34412</name>
    <name evidence="2" type="ORF">HINF_LOCUS44171</name>
</gene>
<keyword evidence="3" id="KW-1185">Reference proteome</keyword>
<accession>A0AA86UDE4</accession>
<evidence type="ECO:0000313" key="3">
    <source>
        <dbReference type="Proteomes" id="UP001642409"/>
    </source>
</evidence>
<evidence type="ECO:0000313" key="1">
    <source>
        <dbReference type="EMBL" id="CAI9946767.1"/>
    </source>
</evidence>
<protein>
    <submittedName>
        <fullName evidence="1">Uncharacterized protein</fullName>
    </submittedName>
</protein>
<reference evidence="2 3" key="2">
    <citation type="submission" date="2024-07" db="EMBL/GenBank/DDBJ databases">
        <authorList>
            <person name="Akdeniz Z."/>
        </authorList>
    </citation>
    <scope>NUCLEOTIDE SEQUENCE [LARGE SCALE GENOMIC DNA]</scope>
</reference>
<evidence type="ECO:0000313" key="2">
    <source>
        <dbReference type="EMBL" id="CAL6051022.1"/>
    </source>
</evidence>
<dbReference type="EMBL" id="CAXDID020000186">
    <property type="protein sequence ID" value="CAL6051022.1"/>
    <property type="molecule type" value="Genomic_DNA"/>
</dbReference>
<dbReference type="Proteomes" id="UP001642409">
    <property type="component" value="Unassembled WGS sequence"/>
</dbReference>
<sequence length="486" mass="56842">MPQLAYIIYEAVKEIKHARFFMFRREDFVVAKKFVMGIMDEMTVGNLPLADDIDIKTQIITNQPIFEEQMYVYQYSDRNVHILRAADEQSVSILHIPSSKLTIAIGFERTVANIDYFISSNAVLNSLISLFDNESPYTVLKQRNTDFSTELSIRLRGQKLSYFNKATTFDQKQHAFAVLVFLNPLYPEFCSLLMKMQQITAAFPMVFSVVCVKGLVKVNSQNLQKSIKIPENQIFEKSAFYQEINIVYEFCNVADQYLSKNEAFSYQLLEMYPNDELPEKQKIPTYQKMSKIYKDFTNEHWKKCTIEPTFLETGHDPNQLLDVLSVVFDVEMTKQFVHIFESTSRLAFNGLKLDVSYNQGFDPRRFTVIIFAKKEDILKEEIKQYQENKLNIFLCQQGIWGKLALNQINDIGIVNVIFDNQNMFRILSEMYKQHKHAFLFDTQLFLVKSHFKLAEIKELITKQSMDLELKSELAASRKKLQKYNIE</sequence>
<proteinExistence type="predicted"/>
<name>A0AA86UDE4_9EUKA</name>
<dbReference type="EMBL" id="CATOUU010000764">
    <property type="protein sequence ID" value="CAI9946767.1"/>
    <property type="molecule type" value="Genomic_DNA"/>
</dbReference>
<dbReference type="AlphaFoldDB" id="A0AA86UDE4"/>
<comment type="caution">
    <text evidence="1">The sequence shown here is derived from an EMBL/GenBank/DDBJ whole genome shotgun (WGS) entry which is preliminary data.</text>
</comment>
<organism evidence="1">
    <name type="scientific">Hexamita inflata</name>
    <dbReference type="NCBI Taxonomy" id="28002"/>
    <lineage>
        <taxon>Eukaryota</taxon>
        <taxon>Metamonada</taxon>
        <taxon>Diplomonadida</taxon>
        <taxon>Hexamitidae</taxon>
        <taxon>Hexamitinae</taxon>
        <taxon>Hexamita</taxon>
    </lineage>
</organism>